<keyword evidence="16" id="KW-1185">Reference proteome</keyword>
<evidence type="ECO:0000256" key="7">
    <source>
        <dbReference type="ARBA" id="ARBA00022723"/>
    </source>
</evidence>
<dbReference type="Pfam" id="PF01292">
    <property type="entry name" value="Ni_hydr_CYTB"/>
    <property type="match status" value="1"/>
</dbReference>
<evidence type="ECO:0000256" key="11">
    <source>
        <dbReference type="ARBA" id="ARBA00023136"/>
    </source>
</evidence>
<evidence type="ECO:0000256" key="13">
    <source>
        <dbReference type="SAM" id="Phobius"/>
    </source>
</evidence>
<evidence type="ECO:0000256" key="5">
    <source>
        <dbReference type="ARBA" id="ARBA00022617"/>
    </source>
</evidence>
<dbReference type="InterPro" id="IPR016174">
    <property type="entry name" value="Di-haem_cyt_TM"/>
</dbReference>
<comment type="subcellular location">
    <subcellularLocation>
        <location evidence="2">Cell membrane</location>
        <topology evidence="2">Multi-pass membrane protein</topology>
    </subcellularLocation>
</comment>
<keyword evidence="7" id="KW-0479">Metal-binding</keyword>
<evidence type="ECO:0000256" key="2">
    <source>
        <dbReference type="ARBA" id="ARBA00004651"/>
    </source>
</evidence>
<dbReference type="EMBL" id="JAVAMQ010000020">
    <property type="protein sequence ID" value="MDP5308634.1"/>
    <property type="molecule type" value="Genomic_DNA"/>
</dbReference>
<keyword evidence="5" id="KW-0349">Heme</keyword>
<evidence type="ECO:0000256" key="8">
    <source>
        <dbReference type="ARBA" id="ARBA00022982"/>
    </source>
</evidence>
<keyword evidence="9 13" id="KW-1133">Transmembrane helix</keyword>
<evidence type="ECO:0000256" key="12">
    <source>
        <dbReference type="ARBA" id="ARBA00037975"/>
    </source>
</evidence>
<evidence type="ECO:0000256" key="1">
    <source>
        <dbReference type="ARBA" id="ARBA00001970"/>
    </source>
</evidence>
<dbReference type="Proteomes" id="UP001224997">
    <property type="component" value="Unassembled WGS sequence"/>
</dbReference>
<evidence type="ECO:0000259" key="14">
    <source>
        <dbReference type="Pfam" id="PF01292"/>
    </source>
</evidence>
<feature type="transmembrane region" description="Helical" evidence="13">
    <location>
        <begin position="18"/>
        <end position="39"/>
    </location>
</feature>
<name>A0ABT9JFM3_9RHOB</name>
<evidence type="ECO:0000256" key="10">
    <source>
        <dbReference type="ARBA" id="ARBA00023004"/>
    </source>
</evidence>
<dbReference type="InterPro" id="IPR052168">
    <property type="entry name" value="Cytochrome_b561_oxidase"/>
</dbReference>
<dbReference type="SUPFAM" id="SSF81342">
    <property type="entry name" value="Transmembrane di-heme cytochromes"/>
    <property type="match status" value="1"/>
</dbReference>
<evidence type="ECO:0000256" key="3">
    <source>
        <dbReference type="ARBA" id="ARBA00022448"/>
    </source>
</evidence>
<dbReference type="PANTHER" id="PTHR30529:SF1">
    <property type="entry name" value="CYTOCHROME B561 HOMOLOG 2"/>
    <property type="match status" value="1"/>
</dbReference>
<evidence type="ECO:0000313" key="16">
    <source>
        <dbReference type="Proteomes" id="UP001224997"/>
    </source>
</evidence>
<sequence length="180" mass="19667">MERAQRNGYDLLARVNHWVAAVGFMGALGLGLVMAYGGLDREAVGGLMDWHKALGVFVFAFGLWRVGWRILQGFAADHLSTPVWQRRIARGVHIALLAAILLMPLSGILMTVAGSRELQVFGVTLLPSLGEIAWLDALADWMHGTLGLSITGVLALHIIAGLKHLWLRVAREDEPMAQQI</sequence>
<protein>
    <submittedName>
        <fullName evidence="15">Cytochrome b/b6 domain-containing protein</fullName>
    </submittedName>
</protein>
<evidence type="ECO:0000256" key="6">
    <source>
        <dbReference type="ARBA" id="ARBA00022692"/>
    </source>
</evidence>
<comment type="cofactor">
    <cofactor evidence="1">
        <name>heme b</name>
        <dbReference type="ChEBI" id="CHEBI:60344"/>
    </cofactor>
</comment>
<dbReference type="PANTHER" id="PTHR30529">
    <property type="entry name" value="CYTOCHROME B561"/>
    <property type="match status" value="1"/>
</dbReference>
<dbReference type="Gene3D" id="1.20.950.20">
    <property type="entry name" value="Transmembrane di-heme cytochromes, Chain C"/>
    <property type="match status" value="1"/>
</dbReference>
<dbReference type="InterPro" id="IPR011577">
    <property type="entry name" value="Cyt_b561_bac/Ni-Hgenase"/>
</dbReference>
<accession>A0ABT9JFM3</accession>
<evidence type="ECO:0000256" key="4">
    <source>
        <dbReference type="ARBA" id="ARBA00022475"/>
    </source>
</evidence>
<comment type="similarity">
    <text evidence="12">Belongs to the cytochrome b561 family.</text>
</comment>
<proteinExistence type="inferred from homology"/>
<keyword evidence="10" id="KW-0408">Iron</keyword>
<feature type="transmembrane region" description="Helical" evidence="13">
    <location>
        <begin position="91"/>
        <end position="111"/>
    </location>
</feature>
<reference evidence="15 16" key="1">
    <citation type="submission" date="2023-08" db="EMBL/GenBank/DDBJ databases">
        <authorList>
            <person name="Park J.-S."/>
        </authorList>
    </citation>
    <scope>NUCLEOTIDE SEQUENCE [LARGE SCALE GENOMIC DNA]</scope>
    <source>
        <strain evidence="15 16">2205BS29-5</strain>
    </source>
</reference>
<keyword evidence="11 13" id="KW-0472">Membrane</keyword>
<evidence type="ECO:0000313" key="15">
    <source>
        <dbReference type="EMBL" id="MDP5308634.1"/>
    </source>
</evidence>
<keyword evidence="4" id="KW-1003">Cell membrane</keyword>
<keyword evidence="8" id="KW-0249">Electron transport</keyword>
<organism evidence="15 16">
    <name type="scientific">Paracoccus spongiarum</name>
    <dbReference type="NCBI Taxonomy" id="3064387"/>
    <lineage>
        <taxon>Bacteria</taxon>
        <taxon>Pseudomonadati</taxon>
        <taxon>Pseudomonadota</taxon>
        <taxon>Alphaproteobacteria</taxon>
        <taxon>Rhodobacterales</taxon>
        <taxon>Paracoccaceae</taxon>
        <taxon>Paracoccus</taxon>
    </lineage>
</organism>
<keyword evidence="6 13" id="KW-0812">Transmembrane</keyword>
<comment type="caution">
    <text evidence="15">The sequence shown here is derived from an EMBL/GenBank/DDBJ whole genome shotgun (WGS) entry which is preliminary data.</text>
</comment>
<feature type="domain" description="Cytochrome b561 bacterial/Ni-hydrogenase" evidence="14">
    <location>
        <begin position="9"/>
        <end position="167"/>
    </location>
</feature>
<feature type="transmembrane region" description="Helical" evidence="13">
    <location>
        <begin position="141"/>
        <end position="162"/>
    </location>
</feature>
<evidence type="ECO:0000256" key="9">
    <source>
        <dbReference type="ARBA" id="ARBA00022989"/>
    </source>
</evidence>
<keyword evidence="3" id="KW-0813">Transport</keyword>
<feature type="transmembrane region" description="Helical" evidence="13">
    <location>
        <begin position="51"/>
        <end position="71"/>
    </location>
</feature>
<dbReference type="RefSeq" id="WP_305964475.1">
    <property type="nucleotide sequence ID" value="NZ_JAVAMQ010000020.1"/>
</dbReference>
<gene>
    <name evidence="15" type="ORF">Q5Y72_16250</name>
</gene>